<name>A0A0D1XLG2_EXOME</name>
<feature type="region of interest" description="Disordered" evidence="1">
    <location>
        <begin position="1"/>
        <end position="22"/>
    </location>
</feature>
<sequence length="229" mass="25604">MAPMILDTTTSPPQNTSHDPSSGHFLWMQDVPPEMVVVGIVAISIATALIFAGIAYVIVRVCRRVNPADSLESGMQQVCPMEERRESNWLQRHSEGLWNDFIGEDDLKSHFSKPSTMSRMFSIASVSTLDAGRCPLDRRPSPLQRHPLTRTDTATSKDALLGSPAKIPSHEFSVCRPAWWDQELDLIPTDDSPRPRAASQPHPYTDKTSFEDLKSRKQSLPVWQILGTK</sequence>
<dbReference type="EMBL" id="KN847525">
    <property type="protein sequence ID" value="KIV89001.1"/>
    <property type="molecule type" value="Genomic_DNA"/>
</dbReference>
<dbReference type="OrthoDB" id="4115504at2759"/>
<evidence type="ECO:0000313" key="3">
    <source>
        <dbReference type="EMBL" id="KIV89001.1"/>
    </source>
</evidence>
<evidence type="ECO:0000313" key="4">
    <source>
        <dbReference type="Proteomes" id="UP000054302"/>
    </source>
</evidence>
<feature type="compositionally biased region" description="Basic and acidic residues" evidence="1">
    <location>
        <begin position="204"/>
        <end position="213"/>
    </location>
</feature>
<protein>
    <submittedName>
        <fullName evidence="3">Uncharacterized protein</fullName>
    </submittedName>
</protein>
<dbReference type="GeneID" id="27326466"/>
<feature type="region of interest" description="Disordered" evidence="1">
    <location>
        <begin position="134"/>
        <end position="156"/>
    </location>
</feature>
<proteinExistence type="predicted"/>
<keyword evidence="4" id="KW-1185">Reference proteome</keyword>
<dbReference type="AlphaFoldDB" id="A0A0D1XLG2"/>
<keyword evidence="2" id="KW-0812">Transmembrane</keyword>
<reference evidence="3 4" key="1">
    <citation type="submission" date="2015-01" db="EMBL/GenBank/DDBJ databases">
        <title>The Genome Sequence of Exophiala mesophila CBS40295.</title>
        <authorList>
            <consortium name="The Broad Institute Genomics Platform"/>
            <person name="Cuomo C."/>
            <person name="de Hoog S."/>
            <person name="Gorbushina A."/>
            <person name="Stielow B."/>
            <person name="Teixiera M."/>
            <person name="Abouelleil A."/>
            <person name="Chapman S.B."/>
            <person name="Priest M."/>
            <person name="Young S.K."/>
            <person name="Wortman J."/>
            <person name="Nusbaum C."/>
            <person name="Birren B."/>
        </authorList>
    </citation>
    <scope>NUCLEOTIDE SEQUENCE [LARGE SCALE GENOMIC DNA]</scope>
    <source>
        <strain evidence="3 4">CBS 40295</strain>
    </source>
</reference>
<evidence type="ECO:0000256" key="1">
    <source>
        <dbReference type="SAM" id="MobiDB-lite"/>
    </source>
</evidence>
<dbReference type="VEuPathDB" id="FungiDB:PV10_08621"/>
<accession>A0A0D1XLG2</accession>
<dbReference type="HOGENOM" id="CLU_1189781_0_0_1"/>
<dbReference type="RefSeq" id="XP_016220575.1">
    <property type="nucleotide sequence ID" value="XM_016373664.1"/>
</dbReference>
<dbReference type="Proteomes" id="UP000054302">
    <property type="component" value="Unassembled WGS sequence"/>
</dbReference>
<feature type="transmembrane region" description="Helical" evidence="2">
    <location>
        <begin position="35"/>
        <end position="59"/>
    </location>
</feature>
<keyword evidence="2" id="KW-1133">Transmembrane helix</keyword>
<gene>
    <name evidence="3" type="ORF">PV10_08621</name>
</gene>
<evidence type="ECO:0000256" key="2">
    <source>
        <dbReference type="SAM" id="Phobius"/>
    </source>
</evidence>
<keyword evidence="2" id="KW-0472">Membrane</keyword>
<feature type="compositionally biased region" description="Polar residues" evidence="1">
    <location>
        <begin position="7"/>
        <end position="20"/>
    </location>
</feature>
<feature type="region of interest" description="Disordered" evidence="1">
    <location>
        <begin position="186"/>
        <end position="213"/>
    </location>
</feature>
<organism evidence="3 4">
    <name type="scientific">Exophiala mesophila</name>
    <name type="common">Black yeast-like fungus</name>
    <dbReference type="NCBI Taxonomy" id="212818"/>
    <lineage>
        <taxon>Eukaryota</taxon>
        <taxon>Fungi</taxon>
        <taxon>Dikarya</taxon>
        <taxon>Ascomycota</taxon>
        <taxon>Pezizomycotina</taxon>
        <taxon>Eurotiomycetes</taxon>
        <taxon>Chaetothyriomycetidae</taxon>
        <taxon>Chaetothyriales</taxon>
        <taxon>Herpotrichiellaceae</taxon>
        <taxon>Exophiala</taxon>
    </lineage>
</organism>